<evidence type="ECO:0000259" key="6">
    <source>
        <dbReference type="Pfam" id="PF01699"/>
    </source>
</evidence>
<name>A0A3B0TJV2_9ZZZZ</name>
<dbReference type="PANTHER" id="PTHR10846">
    <property type="entry name" value="SODIUM/POTASSIUM/CALCIUM EXCHANGER"/>
    <property type="match status" value="1"/>
</dbReference>
<dbReference type="EMBL" id="UOEK01000507">
    <property type="protein sequence ID" value="VAW08914.1"/>
    <property type="molecule type" value="Genomic_DNA"/>
</dbReference>
<dbReference type="Pfam" id="PF01699">
    <property type="entry name" value="Na_Ca_ex"/>
    <property type="match status" value="2"/>
</dbReference>
<evidence type="ECO:0000313" key="7">
    <source>
        <dbReference type="EMBL" id="VAW08914.1"/>
    </source>
</evidence>
<dbReference type="AlphaFoldDB" id="A0A3B0TJV2"/>
<dbReference type="InterPro" id="IPR044880">
    <property type="entry name" value="NCX_ion-bd_dom_sf"/>
</dbReference>
<evidence type="ECO:0000256" key="2">
    <source>
        <dbReference type="ARBA" id="ARBA00022692"/>
    </source>
</evidence>
<dbReference type="GO" id="GO:0005886">
    <property type="term" value="C:plasma membrane"/>
    <property type="evidence" value="ECO:0007669"/>
    <property type="project" value="TreeGrafter"/>
</dbReference>
<dbReference type="GO" id="GO:0005262">
    <property type="term" value="F:calcium channel activity"/>
    <property type="evidence" value="ECO:0007669"/>
    <property type="project" value="TreeGrafter"/>
</dbReference>
<reference evidence="7" key="1">
    <citation type="submission" date="2018-06" db="EMBL/GenBank/DDBJ databases">
        <authorList>
            <person name="Zhirakovskaya E."/>
        </authorList>
    </citation>
    <scope>NUCLEOTIDE SEQUENCE</scope>
</reference>
<dbReference type="GO" id="GO:0006874">
    <property type="term" value="P:intracellular calcium ion homeostasis"/>
    <property type="evidence" value="ECO:0007669"/>
    <property type="project" value="TreeGrafter"/>
</dbReference>
<feature type="transmembrane region" description="Helical" evidence="5">
    <location>
        <begin position="100"/>
        <end position="120"/>
    </location>
</feature>
<dbReference type="Gene3D" id="1.20.1420.30">
    <property type="entry name" value="NCX, central ion-binding region"/>
    <property type="match status" value="1"/>
</dbReference>
<sequence>MIIAILSTIAGLVLLILASDRLVVAAVRLSKALGVSAVLIGALVVGLGTSLPELLVSGLLSRDGKLDEAVANIVGSNTANVTLVLGLAALLTVISSERRILYREGVLMVAAVSGYALTVADGRVEAWEGGALLFALLIALYLMVTWSLKDADAANEAIVEVEEMLGDDSSTKREVITGFVAIVVTVGAAQLLLSGATTIGAELGLSATVIGVMLGVGTSLPEMATALAAARRKQADLVIGNVLGSNIFNSLAVGGVAALVGPGVLKDVDIKMLLVMVATAVMAGLFARTGGRVVRFEGAILMLTFVGFFALTL</sequence>
<organism evidence="7">
    <name type="scientific">hydrothermal vent metagenome</name>
    <dbReference type="NCBI Taxonomy" id="652676"/>
    <lineage>
        <taxon>unclassified sequences</taxon>
        <taxon>metagenomes</taxon>
        <taxon>ecological metagenomes</taxon>
    </lineage>
</organism>
<accession>A0A3B0TJV2</accession>
<protein>
    <recommendedName>
        <fullName evidence="6">Sodium/calcium exchanger membrane region domain-containing protein</fullName>
    </recommendedName>
</protein>
<gene>
    <name evidence="7" type="ORF">MNBD_ACTINO02-504</name>
</gene>
<dbReference type="GO" id="GO:0008273">
    <property type="term" value="F:calcium, potassium:sodium antiporter activity"/>
    <property type="evidence" value="ECO:0007669"/>
    <property type="project" value="TreeGrafter"/>
</dbReference>
<comment type="subcellular location">
    <subcellularLocation>
        <location evidence="1">Membrane</location>
        <topology evidence="1">Multi-pass membrane protein</topology>
    </subcellularLocation>
</comment>
<feature type="transmembrane region" description="Helical" evidence="5">
    <location>
        <begin position="175"/>
        <end position="193"/>
    </location>
</feature>
<dbReference type="InterPro" id="IPR004837">
    <property type="entry name" value="NaCa_Exmemb"/>
</dbReference>
<keyword evidence="3 5" id="KW-1133">Transmembrane helix</keyword>
<feature type="transmembrane region" description="Helical" evidence="5">
    <location>
        <begin position="294"/>
        <end position="311"/>
    </location>
</feature>
<keyword evidence="2 5" id="KW-0812">Transmembrane</keyword>
<proteinExistence type="predicted"/>
<feature type="transmembrane region" description="Helical" evidence="5">
    <location>
        <begin position="126"/>
        <end position="144"/>
    </location>
</feature>
<evidence type="ECO:0000256" key="1">
    <source>
        <dbReference type="ARBA" id="ARBA00004141"/>
    </source>
</evidence>
<dbReference type="InterPro" id="IPR004481">
    <property type="entry name" value="K/Na/Ca-exchanger"/>
</dbReference>
<feature type="domain" description="Sodium/calcium exchanger membrane region" evidence="6">
    <location>
        <begin position="179"/>
        <end position="311"/>
    </location>
</feature>
<evidence type="ECO:0000256" key="5">
    <source>
        <dbReference type="SAM" id="Phobius"/>
    </source>
</evidence>
<feature type="transmembrane region" description="Helical" evidence="5">
    <location>
        <begin position="270"/>
        <end position="287"/>
    </location>
</feature>
<dbReference type="PANTHER" id="PTHR10846:SF8">
    <property type="entry name" value="INNER MEMBRANE PROTEIN YRBG"/>
    <property type="match status" value="1"/>
</dbReference>
<feature type="transmembrane region" description="Helical" evidence="5">
    <location>
        <begin position="205"/>
        <end position="230"/>
    </location>
</feature>
<evidence type="ECO:0000256" key="4">
    <source>
        <dbReference type="ARBA" id="ARBA00023136"/>
    </source>
</evidence>
<feature type="transmembrane region" description="Helical" evidence="5">
    <location>
        <begin position="242"/>
        <end position="264"/>
    </location>
</feature>
<keyword evidence="4 5" id="KW-0472">Membrane</keyword>
<feature type="transmembrane region" description="Helical" evidence="5">
    <location>
        <begin position="35"/>
        <end position="56"/>
    </location>
</feature>
<feature type="domain" description="Sodium/calcium exchanger membrane region" evidence="6">
    <location>
        <begin position="4"/>
        <end position="143"/>
    </location>
</feature>
<evidence type="ECO:0000256" key="3">
    <source>
        <dbReference type="ARBA" id="ARBA00022989"/>
    </source>
</evidence>